<evidence type="ECO:0000313" key="3">
    <source>
        <dbReference type="Proteomes" id="UP000094801"/>
    </source>
</evidence>
<protein>
    <submittedName>
        <fullName evidence="2">Uncharacterized protein</fullName>
    </submittedName>
</protein>
<name>A0A1E4SUG4_9ASCO</name>
<feature type="region of interest" description="Disordered" evidence="1">
    <location>
        <begin position="117"/>
        <end position="139"/>
    </location>
</feature>
<dbReference type="OrthoDB" id="3994490at2759"/>
<evidence type="ECO:0000313" key="2">
    <source>
        <dbReference type="EMBL" id="ODV83072.1"/>
    </source>
</evidence>
<reference evidence="3" key="1">
    <citation type="submission" date="2016-04" db="EMBL/GenBank/DDBJ databases">
        <title>Comparative genomics of biotechnologically important yeasts.</title>
        <authorList>
            <consortium name="DOE Joint Genome Institute"/>
            <person name="Riley R."/>
            <person name="Haridas S."/>
            <person name="Wolfe K.H."/>
            <person name="Lopes M.R."/>
            <person name="Hittinger C.T."/>
            <person name="Goker M."/>
            <person name="Salamov A."/>
            <person name="Wisecaver J."/>
            <person name="Long T.M."/>
            <person name="Aerts A.L."/>
            <person name="Barry K."/>
            <person name="Choi C."/>
            <person name="Clum A."/>
            <person name="Coughlan A.Y."/>
            <person name="Deshpande S."/>
            <person name="Douglass A.P."/>
            <person name="Hanson S.J."/>
            <person name="Klenk H.-P."/>
            <person name="Labutti K."/>
            <person name="Lapidus A."/>
            <person name="Lindquist E."/>
            <person name="Lipzen A."/>
            <person name="Meier-Kolthoff J.P."/>
            <person name="Ohm R.A."/>
            <person name="Otillar R.P."/>
            <person name="Pangilinan J."/>
            <person name="Peng Y."/>
            <person name="Rokas A."/>
            <person name="Rosa C.A."/>
            <person name="Scheuner C."/>
            <person name="Sibirny A.A."/>
            <person name="Slot J.C."/>
            <person name="Stielow J.B."/>
            <person name="Sun H."/>
            <person name="Kurtzman C.P."/>
            <person name="Blackwell M."/>
            <person name="Grigoriev I.V."/>
            <person name="Jeffries T.W."/>
        </authorList>
    </citation>
    <scope>NUCLEOTIDE SEQUENCE [LARGE SCALE GENOMIC DNA]</scope>
    <source>
        <strain evidence="3">NRRL YB-2248</strain>
    </source>
</reference>
<dbReference type="AlphaFoldDB" id="A0A1E4SUG4"/>
<evidence type="ECO:0000256" key="1">
    <source>
        <dbReference type="SAM" id="MobiDB-lite"/>
    </source>
</evidence>
<proteinExistence type="predicted"/>
<feature type="compositionally biased region" description="Basic residues" evidence="1">
    <location>
        <begin position="119"/>
        <end position="139"/>
    </location>
</feature>
<dbReference type="Pfam" id="PF09428">
    <property type="entry name" value="DUF2011"/>
    <property type="match status" value="1"/>
</dbReference>
<gene>
    <name evidence="2" type="ORF">CANARDRAFT_30300</name>
</gene>
<dbReference type="Proteomes" id="UP000094801">
    <property type="component" value="Unassembled WGS sequence"/>
</dbReference>
<dbReference type="EMBL" id="KV453868">
    <property type="protein sequence ID" value="ODV83072.1"/>
    <property type="molecule type" value="Genomic_DNA"/>
</dbReference>
<sequence length="139" mass="16571">MKLLNDYSHDQKRSDSYYFIKYTQQEILQFENVALSGDDIIRLSEIKLPSNGKVIDITQHNKRIDELIKPKTSIKKKKKSRRMGKNQRLGILAKKERLLQYEKSLIDVDSRVQQWLKYHNNKSKKKTRRGGKRHRKTTT</sequence>
<dbReference type="InterPro" id="IPR018555">
    <property type="entry name" value="C630.06c-like"/>
</dbReference>
<organism evidence="2 3">
    <name type="scientific">[Candida] arabinofermentans NRRL YB-2248</name>
    <dbReference type="NCBI Taxonomy" id="983967"/>
    <lineage>
        <taxon>Eukaryota</taxon>
        <taxon>Fungi</taxon>
        <taxon>Dikarya</taxon>
        <taxon>Ascomycota</taxon>
        <taxon>Saccharomycotina</taxon>
        <taxon>Pichiomycetes</taxon>
        <taxon>Pichiales</taxon>
        <taxon>Pichiaceae</taxon>
        <taxon>Ogataea</taxon>
        <taxon>Ogataea/Candida clade</taxon>
    </lineage>
</organism>
<accession>A0A1E4SUG4</accession>
<keyword evidence="3" id="KW-1185">Reference proteome</keyword>